<accession>A0A345BLX0</accession>
<sequence>MRTARDLFEKAGILLNDTGEFTARRTSLTELCGWLNDGMMAVVLQKPSATAQTVTLPLKEGTLQQLPAGYSSILRPVRNVRGEQSDRQPRKVLSVVSNETINAIKPGWHDSYSVPYAQQVKHFIFDEANPRAFYVYPGNDGTGAIEAVLSAVPAVLEAKGEPEELTSYEQPIPLDDIYFGVLLDYLVYRARSKDAQESGNAQRASLHYQQFANALGIQVTVETNMSPNNKAGVGGGAVGVTQQ</sequence>
<keyword evidence="2" id="KW-1185">Reference proteome</keyword>
<evidence type="ECO:0000313" key="2">
    <source>
        <dbReference type="Proteomes" id="UP000260529"/>
    </source>
</evidence>
<protein>
    <submittedName>
        <fullName evidence="1">Uncharacterized protein</fullName>
    </submittedName>
</protein>
<dbReference type="EMBL" id="MH426726">
    <property type="protein sequence ID" value="AXF51441.1"/>
    <property type="molecule type" value="Genomic_DNA"/>
</dbReference>
<dbReference type="InterPro" id="IPR056209">
    <property type="entry name" value="SU10_adaptor"/>
</dbReference>
<name>A0A345BLX0_9CAUD</name>
<reference evidence="2" key="1">
    <citation type="submission" date="2018-06" db="EMBL/GenBank/DDBJ databases">
        <authorList>
            <person name="Sharma R."/>
            <person name="Hughes J."/>
            <person name="Breakwell D.P."/>
            <person name="Hope S."/>
            <person name="Grose J.H."/>
        </authorList>
    </citation>
    <scope>NUCLEOTIDE SEQUENCE [LARGE SCALE GENOMIC DNA]</scope>
</reference>
<evidence type="ECO:0000313" key="1">
    <source>
        <dbReference type="EMBL" id="AXF51441.1"/>
    </source>
</evidence>
<gene>
    <name evidence="1" type="ORF">PAVTOK_13</name>
</gene>
<organism evidence="1 2">
    <name type="scientific">Erwinia phage Pavtok</name>
    <dbReference type="NCBI Taxonomy" id="2267655"/>
    <lineage>
        <taxon>Viruses</taxon>
        <taxon>Duplodnaviria</taxon>
        <taxon>Heunggongvirae</taxon>
        <taxon>Uroviricota</taxon>
        <taxon>Caudoviricetes</taxon>
        <taxon>Pavtokvirus</taxon>
        <taxon>Pavtokvirus pavtok</taxon>
    </lineage>
</organism>
<dbReference type="Pfam" id="PF24175">
    <property type="entry name" value="SU10_adaptor"/>
    <property type="match status" value="1"/>
</dbReference>
<dbReference type="Proteomes" id="UP000260529">
    <property type="component" value="Segment"/>
</dbReference>
<proteinExistence type="predicted"/>